<dbReference type="PANTHER" id="PTHR12653:SF0">
    <property type="entry name" value="NADH DEHYDROGENASE [UBIQUINONE] 1 ALPHA SUBCOMPLEX SUBUNIT 5"/>
    <property type="match status" value="1"/>
</dbReference>
<reference evidence="9 10" key="1">
    <citation type="submission" date="2015-04" db="EMBL/GenBank/DDBJ databases">
        <authorList>
            <person name="Syromyatnikov M.Y."/>
            <person name="Popov V.N."/>
        </authorList>
    </citation>
    <scope>NUCLEOTIDE SEQUENCE [LARGE SCALE GENOMIC DNA]</scope>
    <source>
        <strain evidence="9">WF-38-12</strain>
    </source>
</reference>
<comment type="subcellular location">
    <subcellularLocation>
        <location evidence="1">Mitochondrion inner membrane</location>
        <topology evidence="1">Peripheral membrane protein</topology>
        <orientation evidence="1">Matrix side</orientation>
    </subcellularLocation>
</comment>
<keyword evidence="7" id="KW-0496">Mitochondrion</keyword>
<dbReference type="GO" id="GO:0022904">
    <property type="term" value="P:respiratory electron transport chain"/>
    <property type="evidence" value="ECO:0007669"/>
    <property type="project" value="InterPro"/>
</dbReference>
<dbReference type="GO" id="GO:0005743">
    <property type="term" value="C:mitochondrial inner membrane"/>
    <property type="evidence" value="ECO:0007669"/>
    <property type="project" value="UniProtKB-SubCell"/>
</dbReference>
<keyword evidence="6" id="KW-0249">Electron transport</keyword>
<dbReference type="InterPro" id="IPR006806">
    <property type="entry name" value="NDUFA5"/>
</dbReference>
<evidence type="ECO:0000256" key="8">
    <source>
        <dbReference type="ARBA" id="ARBA00023136"/>
    </source>
</evidence>
<evidence type="ECO:0000256" key="1">
    <source>
        <dbReference type="ARBA" id="ARBA00004443"/>
    </source>
</evidence>
<sequence>MRSALRLLANVKPARYLEPHTPIGLTGLTTHPSPRPTLIHVYRQTLEKLKAFPETSVYRKSTEALTRHRLQIIESTKPPGFDAWFERAKETVAKHPEHFKNYKFASDGTYTISVEAESTDSGAAFPPKTPEEIAKFEEESAQFVKGELPENSKFFKKLPQTEYDPVLESEPALEAEQIAEIENKIGAGLIEEVIVVAGNELKLVDTLAESQVWEELAEKPRPGQWTYFERGTEKS</sequence>
<evidence type="ECO:0000256" key="4">
    <source>
        <dbReference type="ARBA" id="ARBA00022660"/>
    </source>
</evidence>
<evidence type="ECO:0000256" key="7">
    <source>
        <dbReference type="ARBA" id="ARBA00023128"/>
    </source>
</evidence>
<keyword evidence="9" id="KW-0830">Ubiquinone</keyword>
<keyword evidence="10" id="KW-1185">Reference proteome</keyword>
<gene>
    <name evidence="9" type="ORF">PISL3812_03821</name>
</gene>
<keyword evidence="8" id="KW-0472">Membrane</keyword>
<comment type="similarity">
    <text evidence="2">Belongs to the complex I NDUFA5 subunit family.</text>
</comment>
<evidence type="ECO:0000313" key="10">
    <source>
        <dbReference type="Proteomes" id="UP000054383"/>
    </source>
</evidence>
<evidence type="ECO:0000256" key="5">
    <source>
        <dbReference type="ARBA" id="ARBA00022792"/>
    </source>
</evidence>
<name>A0A0U1LTS2_TALIS</name>
<dbReference type="OrthoDB" id="286811at2759"/>
<dbReference type="STRING" id="28573.A0A0U1LTS2"/>
<evidence type="ECO:0000256" key="3">
    <source>
        <dbReference type="ARBA" id="ARBA00022448"/>
    </source>
</evidence>
<evidence type="ECO:0000256" key="2">
    <source>
        <dbReference type="ARBA" id="ARBA00010261"/>
    </source>
</evidence>
<protein>
    <submittedName>
        <fullName evidence="9">NADH dehydrogenase (Ubiquinone) 1 alpha subcomplex 5</fullName>
    </submittedName>
</protein>
<evidence type="ECO:0000313" key="9">
    <source>
        <dbReference type="EMBL" id="CRG86809.1"/>
    </source>
</evidence>
<dbReference type="Pfam" id="PF04716">
    <property type="entry name" value="ETC_C1_NDUFA5"/>
    <property type="match status" value="1"/>
</dbReference>
<dbReference type="OMA" id="WTYFERG"/>
<dbReference type="Proteomes" id="UP000054383">
    <property type="component" value="Unassembled WGS sequence"/>
</dbReference>
<dbReference type="AlphaFoldDB" id="A0A0U1LTS2"/>
<dbReference type="PANTHER" id="PTHR12653">
    <property type="entry name" value="NADH-UBIQUINONE OXIDOREDUCTASE 13 KD-B SUBUNIT"/>
    <property type="match status" value="1"/>
</dbReference>
<dbReference type="EMBL" id="CVMT01000003">
    <property type="protein sequence ID" value="CRG86809.1"/>
    <property type="molecule type" value="Genomic_DNA"/>
</dbReference>
<proteinExistence type="inferred from homology"/>
<organism evidence="9 10">
    <name type="scientific">Talaromyces islandicus</name>
    <name type="common">Penicillium islandicum</name>
    <dbReference type="NCBI Taxonomy" id="28573"/>
    <lineage>
        <taxon>Eukaryota</taxon>
        <taxon>Fungi</taxon>
        <taxon>Dikarya</taxon>
        <taxon>Ascomycota</taxon>
        <taxon>Pezizomycotina</taxon>
        <taxon>Eurotiomycetes</taxon>
        <taxon>Eurotiomycetidae</taxon>
        <taxon>Eurotiales</taxon>
        <taxon>Trichocomaceae</taxon>
        <taxon>Talaromyces</taxon>
        <taxon>Talaromyces sect. Islandici</taxon>
    </lineage>
</organism>
<keyword evidence="3" id="KW-0813">Transport</keyword>
<keyword evidence="4" id="KW-0679">Respiratory chain</keyword>
<keyword evidence="5" id="KW-0999">Mitochondrion inner membrane</keyword>
<accession>A0A0U1LTS2</accession>
<evidence type="ECO:0000256" key="6">
    <source>
        <dbReference type="ARBA" id="ARBA00022982"/>
    </source>
</evidence>